<dbReference type="PANTHER" id="PTHR37842">
    <property type="match status" value="1"/>
</dbReference>
<dbReference type="PROSITE" id="PS51760">
    <property type="entry name" value="GH10_2"/>
    <property type="match status" value="1"/>
</dbReference>
<dbReference type="EC" id="3.2.1.8" evidence="4"/>
<comment type="caution">
    <text evidence="6">The sequence shown here is derived from an EMBL/GenBank/DDBJ whole genome shotgun (WGS) entry which is preliminary data.</text>
</comment>
<evidence type="ECO:0000256" key="2">
    <source>
        <dbReference type="ARBA" id="ARBA00023277"/>
    </source>
</evidence>
<comment type="similarity">
    <text evidence="4">Belongs to the glycosyl hydrolase 10 (cellulase F) family.</text>
</comment>
<protein>
    <recommendedName>
        <fullName evidence="4">Beta-xylanase</fullName>
        <ecNumber evidence="4">3.2.1.8</ecNumber>
    </recommendedName>
</protein>
<reference evidence="6" key="2">
    <citation type="submission" date="2020-09" db="EMBL/GenBank/DDBJ databases">
        <authorList>
            <person name="Sun Q."/>
            <person name="Zhou Y."/>
        </authorList>
    </citation>
    <scope>NUCLEOTIDE SEQUENCE</scope>
    <source>
        <strain evidence="6">CGMCC 1.15290</strain>
    </source>
</reference>
<dbReference type="InterPro" id="IPR017853">
    <property type="entry name" value="GH"/>
</dbReference>
<proteinExistence type="inferred from homology"/>
<dbReference type="GO" id="GO:0000272">
    <property type="term" value="P:polysaccharide catabolic process"/>
    <property type="evidence" value="ECO:0007669"/>
    <property type="project" value="UniProtKB-KW"/>
</dbReference>
<gene>
    <name evidence="6" type="ORF">GCM10011379_07500</name>
</gene>
<dbReference type="InterPro" id="IPR042301">
    <property type="entry name" value="GH115_sf"/>
</dbReference>
<dbReference type="Gene3D" id="3.20.20.80">
    <property type="entry name" value="Glycosidases"/>
    <property type="match status" value="1"/>
</dbReference>
<dbReference type="SMART" id="SM00633">
    <property type="entry name" value="Glyco_10"/>
    <property type="match status" value="1"/>
</dbReference>
<evidence type="ECO:0000259" key="5">
    <source>
        <dbReference type="PROSITE" id="PS51760"/>
    </source>
</evidence>
<keyword evidence="3 4" id="KW-0624">Polysaccharide degradation</keyword>
<evidence type="ECO:0000256" key="1">
    <source>
        <dbReference type="ARBA" id="ARBA00022801"/>
    </source>
</evidence>
<dbReference type="SUPFAM" id="SSF55545">
    <property type="entry name" value="beta-N-acetylhexosaminidase-like domain"/>
    <property type="match status" value="1"/>
</dbReference>
<dbReference type="SUPFAM" id="SSF51445">
    <property type="entry name" value="(Trans)glycosidases"/>
    <property type="match status" value="1"/>
</dbReference>
<dbReference type="Gene3D" id="2.60.120.1620">
    <property type="match status" value="1"/>
</dbReference>
<sequence>MKGGLSFVFIFWSLCLQAQSIVAEQRGKDDFSILESGKPASIVCDIDDDTLVKISASLLAEDLGRIGNMPAMILNQVPASGSIIIAGSIGQSGLIRQLADRQLIKTDSLQGKWEAYQLQVVKHPFDGIEQALVIAGSDRRGVAYGIMELSRQMGVSPWYWWADVPVQKKQDLYIPAATFLADAPHVKYRGIFINDEAPCLSSWTRKKFGGFNHEFYVKVFELILRLKGNYLWPAMWGNAFNEDDVQNPVLADQWGIVMGTSHHEPMLRAQKEWRKNGTGDWNYTTNKEVLQHFWTKGIEKMGRHESVVTIGMRGDGDEPMTAGTATKLLEGIVADQRKIIETVTGKPASQTPQLWALYKEVQDYYDKGMRVADDVTLLLCDDNWGNLRKLPRLTDKPRGGGYGIYYHFDYVGGPRNYKWINTNNIARVWEQMHLAYQYGADRIWIVNVGDIKPMELPISFFLDYAWNPSRWNEDNINTYYTQWATGQFGTTYAEQISEMLSRYAQFSARIKPELLNAGTYAIENYNEAETVIRQWRQLTEEAMLINKVIAPEYKDAYFQLVLHPILALGNLHELYYAVAMNASCVAKKNIEANKYAERAAFYYQQDSLITRKYHLLAGGKWEHMMNQVHIGYTSWNNPPFNKMPAVEYVSKEETTLTPIVYKELPVARSIVPATETGNVFYEENGVISMEASHWTRALNVNGIQWKVIPGIGRTGSGISTFPVTASVKKTANSPYVEYDFYAYDSGKAIVHLYFSPTLNFHQDDGMKVAISVDNGMPLIITINKEDFLTNWERWVASNVILGKTEIAVRYAGKHTLKYWMVSSAVVLQKVIIDWGGMKPSYLGPPETLSPANASETMKGLKDYYQNYFPIGVAIEPGDLRHKEKADLICREFNSLTPENAMKMSTIHPLQHTYRWEQADAIVSFARQHQLKVRGHTLCWHLQTPDWMFEDKQGNKVGRDTLLQRLHDHIKAVVGRYKGQVYAWDVVNEAVADGKEFLRPSKWLEIIGEDYIAKAFQWAHEADPDAVLFYNDYNEISPVKAEKILQLLTKLKSQNVPVHGVGLQSHWAINEPGREQLDSTLARFARLGLAMQITELDISAYSKEHQARERTKNDSIALFTPEKQLKQSLQYKMCFEMFRKYRQYITGVTFWNLSDQHSWLDDFPVKGRKDFPLLFDTTLKRKEAYYGVVNW</sequence>
<keyword evidence="7" id="KW-1185">Reference proteome</keyword>
<dbReference type="Pfam" id="PF15979">
    <property type="entry name" value="Glyco_hydro_115"/>
    <property type="match status" value="1"/>
</dbReference>
<dbReference type="Proteomes" id="UP000627292">
    <property type="component" value="Unassembled WGS sequence"/>
</dbReference>
<dbReference type="Pfam" id="PF00331">
    <property type="entry name" value="Glyco_hydro_10"/>
    <property type="match status" value="1"/>
</dbReference>
<dbReference type="EMBL" id="BMIB01000001">
    <property type="protein sequence ID" value="GGH60065.1"/>
    <property type="molecule type" value="Genomic_DNA"/>
</dbReference>
<dbReference type="InterPro" id="IPR031924">
    <property type="entry name" value="GH115"/>
</dbReference>
<dbReference type="GO" id="GO:0031176">
    <property type="term" value="F:endo-1,4-beta-xylanase activity"/>
    <property type="evidence" value="ECO:0007669"/>
    <property type="project" value="UniProtKB-EC"/>
</dbReference>
<dbReference type="InterPro" id="IPR041437">
    <property type="entry name" value="GH115_C"/>
</dbReference>
<evidence type="ECO:0000313" key="7">
    <source>
        <dbReference type="Proteomes" id="UP000627292"/>
    </source>
</evidence>
<accession>A0A917IPM9</accession>
<feature type="domain" description="GH10" evidence="5">
    <location>
        <begin position="854"/>
        <end position="1190"/>
    </location>
</feature>
<evidence type="ECO:0000313" key="6">
    <source>
        <dbReference type="EMBL" id="GGH60065.1"/>
    </source>
</evidence>
<dbReference type="InterPro" id="IPR001000">
    <property type="entry name" value="GH10_dom"/>
</dbReference>
<dbReference type="Gene3D" id="3.30.379.10">
    <property type="entry name" value="Chitobiase/beta-hexosaminidase domain 2-like"/>
    <property type="match status" value="1"/>
</dbReference>
<keyword evidence="4" id="KW-0326">Glycosidase</keyword>
<dbReference type="InterPro" id="IPR029018">
    <property type="entry name" value="Hex-like_dom2"/>
</dbReference>
<comment type="catalytic activity">
    <reaction evidence="4">
        <text>Endohydrolysis of (1-&gt;4)-beta-D-xylosidic linkages in xylans.</text>
        <dbReference type="EC" id="3.2.1.8"/>
    </reaction>
</comment>
<keyword evidence="2 4" id="KW-0119">Carbohydrate metabolism</keyword>
<evidence type="ECO:0000256" key="4">
    <source>
        <dbReference type="RuleBase" id="RU361174"/>
    </source>
</evidence>
<dbReference type="PRINTS" id="PR00134">
    <property type="entry name" value="GLHYDRLASE10"/>
</dbReference>
<reference evidence="6" key="1">
    <citation type="journal article" date="2014" name="Int. J. Syst. Evol. Microbiol.">
        <title>Complete genome sequence of Corynebacterium casei LMG S-19264T (=DSM 44701T), isolated from a smear-ripened cheese.</title>
        <authorList>
            <consortium name="US DOE Joint Genome Institute (JGI-PGF)"/>
            <person name="Walter F."/>
            <person name="Albersmeier A."/>
            <person name="Kalinowski J."/>
            <person name="Ruckert C."/>
        </authorList>
    </citation>
    <scope>NUCLEOTIDE SEQUENCE</scope>
    <source>
        <strain evidence="6">CGMCC 1.15290</strain>
    </source>
</reference>
<dbReference type="Gene3D" id="1.20.58.2150">
    <property type="match status" value="1"/>
</dbReference>
<dbReference type="PANTHER" id="PTHR37842:SF2">
    <property type="entry name" value="GYLCOSYL HYDROLASE 115 C-TERMINAL DOMAIN-CONTAINING PROTEIN"/>
    <property type="match status" value="1"/>
</dbReference>
<organism evidence="6 7">
    <name type="scientific">Filimonas zeae</name>
    <dbReference type="NCBI Taxonomy" id="1737353"/>
    <lineage>
        <taxon>Bacteria</taxon>
        <taxon>Pseudomonadati</taxon>
        <taxon>Bacteroidota</taxon>
        <taxon>Chitinophagia</taxon>
        <taxon>Chitinophagales</taxon>
        <taxon>Chitinophagaceae</taxon>
        <taxon>Filimonas</taxon>
    </lineage>
</organism>
<evidence type="ECO:0000256" key="3">
    <source>
        <dbReference type="ARBA" id="ARBA00023326"/>
    </source>
</evidence>
<dbReference type="AlphaFoldDB" id="A0A917IPM9"/>
<dbReference type="Pfam" id="PF17829">
    <property type="entry name" value="GH115_C"/>
    <property type="match status" value="1"/>
</dbReference>
<keyword evidence="1 4" id="KW-0378">Hydrolase</keyword>
<dbReference type="Gene3D" id="3.20.20.520">
    <property type="entry name" value="Glycosyl hydrolase family 115"/>
    <property type="match status" value="1"/>
</dbReference>
<name>A0A917IPM9_9BACT</name>